<dbReference type="STRING" id="284581.AMD01_15630"/>
<dbReference type="PANTHER" id="PTHR43180:SF28">
    <property type="entry name" value="NAD(P)-BINDING ROSSMANN-FOLD SUPERFAMILY PROTEIN"/>
    <property type="match status" value="1"/>
</dbReference>
<evidence type="ECO:0000256" key="1">
    <source>
        <dbReference type="ARBA" id="ARBA00006484"/>
    </source>
</evidence>
<evidence type="ECO:0000256" key="4">
    <source>
        <dbReference type="ARBA" id="ARBA00023098"/>
    </source>
</evidence>
<accession>A0A0M0KXB9</accession>
<protein>
    <submittedName>
        <fullName evidence="6">Short-chain dehydrogenase</fullName>
    </submittedName>
</protein>
<dbReference type="PATRIC" id="fig|284581.3.peg.1127"/>
<comment type="similarity">
    <text evidence="1">Belongs to the short-chain dehydrogenases/reductases (SDR) family.</text>
</comment>
<organism evidence="6 7">
    <name type="scientific">Priestia koreensis</name>
    <dbReference type="NCBI Taxonomy" id="284581"/>
    <lineage>
        <taxon>Bacteria</taxon>
        <taxon>Bacillati</taxon>
        <taxon>Bacillota</taxon>
        <taxon>Bacilli</taxon>
        <taxon>Bacillales</taxon>
        <taxon>Bacillaceae</taxon>
        <taxon>Priestia</taxon>
    </lineage>
</organism>
<reference evidence="7" key="1">
    <citation type="submission" date="2015-08" db="EMBL/GenBank/DDBJ databases">
        <title>Fjat-14210 dsm16467.</title>
        <authorList>
            <person name="Liu B."/>
            <person name="Wang J."/>
            <person name="Zhu Y."/>
            <person name="Liu G."/>
            <person name="Chen Q."/>
            <person name="Chen Z."/>
            <person name="Lan J."/>
            <person name="Che J."/>
            <person name="Ge C."/>
            <person name="Shi H."/>
            <person name="Pan Z."/>
            <person name="Liu X."/>
        </authorList>
    </citation>
    <scope>NUCLEOTIDE SEQUENCE [LARGE SCALE GENOMIC DNA]</scope>
    <source>
        <strain evidence="7">DSM 16467</strain>
    </source>
</reference>
<dbReference type="Proteomes" id="UP000037558">
    <property type="component" value="Unassembled WGS sequence"/>
</dbReference>
<sequence>MRLQDKVAIITGGASGIGRATALKFAREGAKVVIGDFNEAQGTETVRLIQEQGGEAAFFQTDVTEFEQVENLVQFTVDTFGTITTIFNNAGIAYAKSFLDHDPKDFDRVLKVNLYGVYYGVLAAGRKMKELGVSGVIINNASVFGFMGTPGITGYQAAKGGVVTLTKHAAVELAPHGIRVVAVGPAAVDTPILQGNKDAGLTKFMEYQQLTKKLIQPEQVANVVAFMASDEGDSINGTTVMSDDGYSVFKSHLR</sequence>
<dbReference type="PRINTS" id="PR00080">
    <property type="entry name" value="SDRFAMILY"/>
</dbReference>
<dbReference type="PANTHER" id="PTHR43180">
    <property type="entry name" value="3-OXOACYL-(ACYL-CARRIER-PROTEIN) REDUCTASE (AFU_ORTHOLOGUE AFUA_6G11210)"/>
    <property type="match status" value="1"/>
</dbReference>
<evidence type="ECO:0000256" key="5">
    <source>
        <dbReference type="ARBA" id="ARBA00023221"/>
    </source>
</evidence>
<evidence type="ECO:0000313" key="7">
    <source>
        <dbReference type="Proteomes" id="UP000037558"/>
    </source>
</evidence>
<dbReference type="InterPro" id="IPR002347">
    <property type="entry name" value="SDR_fam"/>
</dbReference>
<dbReference type="OrthoDB" id="306388at2"/>
<evidence type="ECO:0000256" key="3">
    <source>
        <dbReference type="ARBA" id="ARBA00023027"/>
    </source>
</evidence>
<proteinExistence type="inferred from homology"/>
<dbReference type="GO" id="GO:0008206">
    <property type="term" value="P:bile acid metabolic process"/>
    <property type="evidence" value="ECO:0007669"/>
    <property type="project" value="UniProtKB-ARBA"/>
</dbReference>
<comment type="caution">
    <text evidence="6">The sequence shown here is derived from an EMBL/GenBank/DDBJ whole genome shotgun (WGS) entry which is preliminary data.</text>
</comment>
<keyword evidence="3" id="KW-0520">NAD</keyword>
<dbReference type="EMBL" id="LILC01000021">
    <property type="protein sequence ID" value="KOO43456.1"/>
    <property type="molecule type" value="Genomic_DNA"/>
</dbReference>
<evidence type="ECO:0000313" key="6">
    <source>
        <dbReference type="EMBL" id="KOO43456.1"/>
    </source>
</evidence>
<keyword evidence="7" id="KW-1185">Reference proteome</keyword>
<evidence type="ECO:0000256" key="2">
    <source>
        <dbReference type="ARBA" id="ARBA00023002"/>
    </source>
</evidence>
<dbReference type="CDD" id="cd05233">
    <property type="entry name" value="SDR_c"/>
    <property type="match status" value="1"/>
</dbReference>
<dbReference type="GO" id="GO:0016491">
    <property type="term" value="F:oxidoreductase activity"/>
    <property type="evidence" value="ECO:0007669"/>
    <property type="project" value="UniProtKB-KW"/>
</dbReference>
<dbReference type="InterPro" id="IPR036291">
    <property type="entry name" value="NAD(P)-bd_dom_sf"/>
</dbReference>
<keyword evidence="2" id="KW-0560">Oxidoreductase</keyword>
<keyword evidence="5" id="KW-0753">Steroid metabolism</keyword>
<dbReference type="Gene3D" id="3.40.50.720">
    <property type="entry name" value="NAD(P)-binding Rossmann-like Domain"/>
    <property type="match status" value="1"/>
</dbReference>
<dbReference type="Pfam" id="PF13561">
    <property type="entry name" value="adh_short_C2"/>
    <property type="match status" value="1"/>
</dbReference>
<dbReference type="PRINTS" id="PR00081">
    <property type="entry name" value="GDHRDH"/>
</dbReference>
<name>A0A0M0KXB9_9BACI</name>
<dbReference type="AlphaFoldDB" id="A0A0M0KXB9"/>
<keyword evidence="4" id="KW-0443">Lipid metabolism</keyword>
<dbReference type="RefSeq" id="WP_053402368.1">
    <property type="nucleotide sequence ID" value="NZ_LILC01000021.1"/>
</dbReference>
<dbReference type="FunFam" id="3.40.50.720:FF:000084">
    <property type="entry name" value="Short-chain dehydrogenase reductase"/>
    <property type="match status" value="1"/>
</dbReference>
<gene>
    <name evidence="6" type="ORF">AMD01_15630</name>
</gene>
<dbReference type="SUPFAM" id="SSF51735">
    <property type="entry name" value="NAD(P)-binding Rossmann-fold domains"/>
    <property type="match status" value="1"/>
</dbReference>